<evidence type="ECO:0000313" key="1">
    <source>
        <dbReference type="EMBL" id="GBM81575.1"/>
    </source>
</evidence>
<evidence type="ECO:0000313" key="2">
    <source>
        <dbReference type="Proteomes" id="UP000499080"/>
    </source>
</evidence>
<protein>
    <submittedName>
        <fullName evidence="1">Uncharacterized protein</fullName>
    </submittedName>
</protein>
<sequence>MQIPLLGGHLTLTDLIRNLHLHTPNHQRIGFHLVSNHQWNLVSNSTPLRSLNSATMAQSRIGIDLHTPNHQWIGFHLVSSHQWNLVSNSTPLRSLNSSTRAQSRIGITDI</sequence>
<name>A0A4Y2IV95_ARAVE</name>
<comment type="caution">
    <text evidence="1">The sequence shown here is derived from an EMBL/GenBank/DDBJ whole genome shotgun (WGS) entry which is preliminary data.</text>
</comment>
<reference evidence="1 2" key="1">
    <citation type="journal article" date="2019" name="Sci. Rep.">
        <title>Orb-weaving spider Araneus ventricosus genome elucidates the spidroin gene catalogue.</title>
        <authorList>
            <person name="Kono N."/>
            <person name="Nakamura H."/>
            <person name="Ohtoshi R."/>
            <person name="Moran D.A.P."/>
            <person name="Shinohara A."/>
            <person name="Yoshida Y."/>
            <person name="Fujiwara M."/>
            <person name="Mori M."/>
            <person name="Tomita M."/>
            <person name="Arakawa K."/>
        </authorList>
    </citation>
    <scope>NUCLEOTIDE SEQUENCE [LARGE SCALE GENOMIC DNA]</scope>
</reference>
<proteinExistence type="predicted"/>
<gene>
    <name evidence="1" type="ORF">AVEN_190281_1</name>
</gene>
<keyword evidence="2" id="KW-1185">Reference proteome</keyword>
<accession>A0A4Y2IV95</accession>
<dbReference type="AlphaFoldDB" id="A0A4Y2IV95"/>
<organism evidence="1 2">
    <name type="scientific">Araneus ventricosus</name>
    <name type="common">Orbweaver spider</name>
    <name type="synonym">Epeira ventricosa</name>
    <dbReference type="NCBI Taxonomy" id="182803"/>
    <lineage>
        <taxon>Eukaryota</taxon>
        <taxon>Metazoa</taxon>
        <taxon>Ecdysozoa</taxon>
        <taxon>Arthropoda</taxon>
        <taxon>Chelicerata</taxon>
        <taxon>Arachnida</taxon>
        <taxon>Araneae</taxon>
        <taxon>Araneomorphae</taxon>
        <taxon>Entelegynae</taxon>
        <taxon>Araneoidea</taxon>
        <taxon>Araneidae</taxon>
        <taxon>Araneus</taxon>
    </lineage>
</organism>
<dbReference type="Proteomes" id="UP000499080">
    <property type="component" value="Unassembled WGS sequence"/>
</dbReference>
<dbReference type="EMBL" id="BGPR01002954">
    <property type="protein sequence ID" value="GBM81575.1"/>
    <property type="molecule type" value="Genomic_DNA"/>
</dbReference>